<dbReference type="PIRSF" id="PIRSF000410">
    <property type="entry name" value="CheR"/>
    <property type="match status" value="1"/>
</dbReference>
<reference evidence="7 8" key="1">
    <citation type="submission" date="2011-09" db="EMBL/GenBank/DDBJ databases">
        <authorList>
            <consortium name="US DOE Joint Genome Institute (JGI-PGF)"/>
            <person name="Lucas S."/>
            <person name="Han J."/>
            <person name="Lapidus A."/>
            <person name="Cheng J.-F."/>
            <person name="Goodwin L."/>
            <person name="Pitluck S."/>
            <person name="Peters L."/>
            <person name="Land M.L."/>
            <person name="Hauser L."/>
            <person name="Orellana R."/>
            <person name="Lovley D."/>
            <person name="Woyke T.J."/>
        </authorList>
    </citation>
    <scope>NUCLEOTIDE SEQUENCE [LARGE SCALE GENOMIC DNA]</scope>
    <source>
        <strain evidence="7 8">2ac9</strain>
    </source>
</reference>
<dbReference type="AlphaFoldDB" id="I5B301"/>
<feature type="domain" description="CheR-type methyltransferase" evidence="6">
    <location>
        <begin position="2"/>
        <end position="284"/>
    </location>
</feature>
<dbReference type="EMBL" id="CM001488">
    <property type="protein sequence ID" value="EIM63864.1"/>
    <property type="molecule type" value="Genomic_DNA"/>
</dbReference>
<evidence type="ECO:0000256" key="5">
    <source>
        <dbReference type="ARBA" id="ARBA00022691"/>
    </source>
</evidence>
<dbReference type="Pfam" id="PF01739">
    <property type="entry name" value="CheR"/>
    <property type="match status" value="1"/>
</dbReference>
<dbReference type="SUPFAM" id="SSF47757">
    <property type="entry name" value="Chemotaxis receptor methyltransferase CheR, N-terminal domain"/>
    <property type="match status" value="1"/>
</dbReference>
<dbReference type="PANTHER" id="PTHR24422:SF26">
    <property type="entry name" value="CHEMOTAXIS PROTEIN METHYLTRANSFERASE"/>
    <property type="match status" value="1"/>
</dbReference>
<dbReference type="OrthoDB" id="9786165at2"/>
<dbReference type="PANTHER" id="PTHR24422">
    <property type="entry name" value="CHEMOTAXIS PROTEIN METHYLTRANSFERASE"/>
    <property type="match status" value="1"/>
</dbReference>
<dbReference type="eggNOG" id="COG1352">
    <property type="taxonomic scope" value="Bacteria"/>
</dbReference>
<keyword evidence="5" id="KW-0949">S-adenosyl-L-methionine</keyword>
<name>I5B301_9BACT</name>
<proteinExistence type="predicted"/>
<dbReference type="PROSITE" id="PS50123">
    <property type="entry name" value="CHER"/>
    <property type="match status" value="1"/>
</dbReference>
<evidence type="ECO:0000256" key="3">
    <source>
        <dbReference type="ARBA" id="ARBA00022603"/>
    </source>
</evidence>
<dbReference type="RefSeq" id="WP_004073233.1">
    <property type="nucleotide sequence ID" value="NZ_CM001488.1"/>
</dbReference>
<evidence type="ECO:0000313" key="8">
    <source>
        <dbReference type="Proteomes" id="UP000005778"/>
    </source>
</evidence>
<dbReference type="InterPro" id="IPR026024">
    <property type="entry name" value="Chemotaxis_MeTrfase_CheR"/>
</dbReference>
<protein>
    <recommendedName>
        <fullName evidence="2">protein-glutamate O-methyltransferase</fullName>
        <ecNumber evidence="2">2.1.1.80</ecNumber>
    </recommendedName>
</protein>
<dbReference type="PRINTS" id="PR00996">
    <property type="entry name" value="CHERMTFRASE"/>
</dbReference>
<reference evidence="7 8" key="2">
    <citation type="submission" date="2012-02" db="EMBL/GenBank/DDBJ databases">
        <title>Improved High-Quality Draft sequence of Desulfobacter postgatei 2ac9.</title>
        <authorList>
            <consortium name="US DOE Joint Genome Institute"/>
            <person name="Lucas S."/>
            <person name="Han J."/>
            <person name="Lapidus A."/>
            <person name="Cheng J.-F."/>
            <person name="Goodwin L."/>
            <person name="Pitluck S."/>
            <person name="Peters L."/>
            <person name="Ovchinnikova G."/>
            <person name="Held B."/>
            <person name="Detter J.C."/>
            <person name="Han C."/>
            <person name="Tapia R."/>
            <person name="Land M."/>
            <person name="Hauser L."/>
            <person name="Kyrpides N."/>
            <person name="Ivanova N."/>
            <person name="Pagani I."/>
            <person name="Orellana R."/>
            <person name="Lovley D."/>
            <person name="Woyke T."/>
        </authorList>
    </citation>
    <scope>NUCLEOTIDE SEQUENCE [LARGE SCALE GENOMIC DNA]</scope>
    <source>
        <strain evidence="7 8">2ac9</strain>
    </source>
</reference>
<evidence type="ECO:0000256" key="1">
    <source>
        <dbReference type="ARBA" id="ARBA00001541"/>
    </source>
</evidence>
<dbReference type="InterPro" id="IPR022641">
    <property type="entry name" value="CheR_N"/>
</dbReference>
<evidence type="ECO:0000259" key="6">
    <source>
        <dbReference type="PROSITE" id="PS50123"/>
    </source>
</evidence>
<dbReference type="HOGENOM" id="CLU_025854_0_0_7"/>
<dbReference type="Gene3D" id="1.10.155.10">
    <property type="entry name" value="Chemotaxis receptor methyltransferase CheR, N-terminal domain"/>
    <property type="match status" value="1"/>
</dbReference>
<evidence type="ECO:0000256" key="4">
    <source>
        <dbReference type="ARBA" id="ARBA00022679"/>
    </source>
</evidence>
<dbReference type="InterPro" id="IPR000780">
    <property type="entry name" value="CheR_MeTrfase"/>
</dbReference>
<dbReference type="SMART" id="SM00138">
    <property type="entry name" value="MeTrc"/>
    <property type="match status" value="1"/>
</dbReference>
<comment type="catalytic activity">
    <reaction evidence="1">
        <text>L-glutamyl-[protein] + S-adenosyl-L-methionine = [protein]-L-glutamate 5-O-methyl ester + S-adenosyl-L-homocysteine</text>
        <dbReference type="Rhea" id="RHEA:24452"/>
        <dbReference type="Rhea" id="RHEA-COMP:10208"/>
        <dbReference type="Rhea" id="RHEA-COMP:10311"/>
        <dbReference type="ChEBI" id="CHEBI:29973"/>
        <dbReference type="ChEBI" id="CHEBI:57856"/>
        <dbReference type="ChEBI" id="CHEBI:59789"/>
        <dbReference type="ChEBI" id="CHEBI:82795"/>
        <dbReference type="EC" id="2.1.1.80"/>
    </reaction>
</comment>
<dbReference type="EC" id="2.1.1.80" evidence="2"/>
<dbReference type="Proteomes" id="UP000005778">
    <property type="component" value="Chromosome"/>
</dbReference>
<dbReference type="GO" id="GO:0008983">
    <property type="term" value="F:protein-glutamate O-methyltransferase activity"/>
    <property type="evidence" value="ECO:0007669"/>
    <property type="project" value="UniProtKB-EC"/>
</dbReference>
<accession>I5B301</accession>
<dbReference type="Pfam" id="PF03705">
    <property type="entry name" value="CheR_N"/>
    <property type="match status" value="1"/>
</dbReference>
<dbReference type="GO" id="GO:0032259">
    <property type="term" value="P:methylation"/>
    <property type="evidence" value="ECO:0007669"/>
    <property type="project" value="UniProtKB-KW"/>
</dbReference>
<keyword evidence="8" id="KW-1185">Reference proteome</keyword>
<dbReference type="InterPro" id="IPR022642">
    <property type="entry name" value="CheR_C"/>
</dbReference>
<keyword evidence="3 7" id="KW-0489">Methyltransferase</keyword>
<keyword evidence="4" id="KW-0808">Transferase</keyword>
<dbReference type="STRING" id="879212.DespoDRAFT_01959"/>
<dbReference type="InterPro" id="IPR029063">
    <property type="entry name" value="SAM-dependent_MTases_sf"/>
</dbReference>
<organism evidence="7 8">
    <name type="scientific">Desulfobacter postgatei 2ac9</name>
    <dbReference type="NCBI Taxonomy" id="879212"/>
    <lineage>
        <taxon>Bacteria</taxon>
        <taxon>Pseudomonadati</taxon>
        <taxon>Thermodesulfobacteriota</taxon>
        <taxon>Desulfobacteria</taxon>
        <taxon>Desulfobacterales</taxon>
        <taxon>Desulfobacteraceae</taxon>
        <taxon>Desulfobacter</taxon>
    </lineage>
</organism>
<dbReference type="Gene3D" id="3.40.50.150">
    <property type="entry name" value="Vaccinia Virus protein VP39"/>
    <property type="match status" value="1"/>
</dbReference>
<evidence type="ECO:0000313" key="7">
    <source>
        <dbReference type="EMBL" id="EIM63864.1"/>
    </source>
</evidence>
<gene>
    <name evidence="7" type="ORF">DespoDRAFT_01959</name>
</gene>
<dbReference type="InterPro" id="IPR050903">
    <property type="entry name" value="Bact_Chemotaxis_MeTrfase"/>
</dbReference>
<dbReference type="SUPFAM" id="SSF53335">
    <property type="entry name" value="S-adenosyl-L-methionine-dependent methyltransferases"/>
    <property type="match status" value="1"/>
</dbReference>
<dbReference type="InterPro" id="IPR036804">
    <property type="entry name" value="CheR_N_sf"/>
</dbReference>
<evidence type="ECO:0000256" key="2">
    <source>
        <dbReference type="ARBA" id="ARBA00012534"/>
    </source>
</evidence>
<sequence>MNFQTLPSLDMTDFRKLGDYIHAEFGIKMPAAKRGMVESRLRKRLIALNIPSYDEYCAYLFSPRGQKDELSFFINQITTNKTDFFREGTQFVFLEKKVLPELLSSVPTGGTKKLSVWSAACSRGHEPYTLAMVLSEYAAQHKNLDFSILGTDISTGVLKVAQKAVYAHEEIEPVPMMLRKKYLLRSKDRSKNMVRIVPQLRSKVRLLRLNLMNKHYTAIEQMDIIFCRNVMIYFERETQNQIMYKLLNHLKLGGYLFMGHSEVIQYAQFPLKSIQSTIYQKVGNAKE</sequence>